<feature type="region of interest" description="Disordered" evidence="5">
    <location>
        <begin position="1"/>
        <end position="95"/>
    </location>
</feature>
<keyword evidence="1" id="KW-0677">Repeat</keyword>
<dbReference type="GO" id="GO:0003729">
    <property type="term" value="F:mRNA binding"/>
    <property type="evidence" value="ECO:0007669"/>
    <property type="project" value="TreeGrafter"/>
</dbReference>
<feature type="repeat" description="Pumilio" evidence="2">
    <location>
        <begin position="804"/>
        <end position="841"/>
    </location>
</feature>
<feature type="region of interest" description="Disordered" evidence="5">
    <location>
        <begin position="136"/>
        <end position="198"/>
    </location>
</feature>
<proteinExistence type="predicted"/>
<dbReference type="GO" id="GO:0010608">
    <property type="term" value="P:post-transcriptional regulation of gene expression"/>
    <property type="evidence" value="ECO:0007669"/>
    <property type="project" value="TreeGrafter"/>
</dbReference>
<dbReference type="InterPro" id="IPR033133">
    <property type="entry name" value="PUM-HD"/>
</dbReference>
<evidence type="ECO:0000259" key="7">
    <source>
        <dbReference type="PROSITE" id="PS50303"/>
    </source>
</evidence>
<keyword evidence="4" id="KW-0175">Coiled coil</keyword>
<evidence type="ECO:0000313" key="9">
    <source>
        <dbReference type="Proteomes" id="UP000717515"/>
    </source>
</evidence>
<dbReference type="Gene3D" id="1.25.10.10">
    <property type="entry name" value="Leucine-rich Repeat Variant"/>
    <property type="match status" value="1"/>
</dbReference>
<feature type="compositionally biased region" description="Polar residues" evidence="5">
    <location>
        <begin position="29"/>
        <end position="51"/>
    </location>
</feature>
<feature type="repeat" description="Pumilio" evidence="2">
    <location>
        <begin position="551"/>
        <end position="586"/>
    </location>
</feature>
<dbReference type="PANTHER" id="PTHR12537:SF13">
    <property type="entry name" value="PUMILIO HOMOLOGY DOMAIN FAMILY MEMBER 4"/>
    <property type="match status" value="1"/>
</dbReference>
<dbReference type="GO" id="GO:0005737">
    <property type="term" value="C:cytoplasm"/>
    <property type="evidence" value="ECO:0007669"/>
    <property type="project" value="TreeGrafter"/>
</dbReference>
<dbReference type="InterPro" id="IPR016024">
    <property type="entry name" value="ARM-type_fold"/>
</dbReference>
<dbReference type="PROSITE" id="PS50302">
    <property type="entry name" value="PUM"/>
    <property type="match status" value="8"/>
</dbReference>
<evidence type="ECO:0000259" key="6">
    <source>
        <dbReference type="PROSITE" id="PS50103"/>
    </source>
</evidence>
<dbReference type="PROSITE" id="PS50103">
    <property type="entry name" value="ZF_C3H1"/>
    <property type="match status" value="1"/>
</dbReference>
<dbReference type="CDD" id="cd07920">
    <property type="entry name" value="Pumilio"/>
    <property type="match status" value="1"/>
</dbReference>
<dbReference type="InterPro" id="IPR000571">
    <property type="entry name" value="Znf_CCCH"/>
</dbReference>
<feature type="zinc finger region" description="C3H1-type" evidence="3">
    <location>
        <begin position="397"/>
        <end position="424"/>
    </location>
</feature>
<feature type="repeat" description="Pumilio" evidence="2">
    <location>
        <begin position="587"/>
        <end position="622"/>
    </location>
</feature>
<evidence type="ECO:0000256" key="4">
    <source>
        <dbReference type="SAM" id="Coils"/>
    </source>
</evidence>
<dbReference type="InterPro" id="IPR001313">
    <property type="entry name" value="Pumilio_RNA-bd_rpt"/>
</dbReference>
<evidence type="ECO:0000256" key="5">
    <source>
        <dbReference type="SAM" id="MobiDB-lite"/>
    </source>
</evidence>
<protein>
    <recommendedName>
        <fullName evidence="10">ARM repeat-containing protein</fullName>
    </recommendedName>
</protein>
<dbReference type="InterPro" id="IPR011989">
    <property type="entry name" value="ARM-like"/>
</dbReference>
<evidence type="ECO:0000256" key="3">
    <source>
        <dbReference type="PROSITE-ProRule" id="PRU00723"/>
    </source>
</evidence>
<accession>A0A9P8A4Z4</accession>
<evidence type="ECO:0008006" key="10">
    <source>
        <dbReference type="Google" id="ProtNLM"/>
    </source>
</evidence>
<keyword evidence="3" id="KW-0863">Zinc-finger</keyword>
<keyword evidence="3" id="KW-0862">Zinc</keyword>
<feature type="region of interest" description="Disordered" evidence="5">
    <location>
        <begin position="290"/>
        <end position="321"/>
    </location>
</feature>
<feature type="repeat" description="Pumilio" evidence="2">
    <location>
        <begin position="696"/>
        <end position="731"/>
    </location>
</feature>
<organism evidence="8 9">
    <name type="scientific">Mortierella alpina</name>
    <name type="common">Oleaginous fungus</name>
    <name type="synonym">Mortierella renispora</name>
    <dbReference type="NCBI Taxonomy" id="64518"/>
    <lineage>
        <taxon>Eukaryota</taxon>
        <taxon>Fungi</taxon>
        <taxon>Fungi incertae sedis</taxon>
        <taxon>Mucoromycota</taxon>
        <taxon>Mortierellomycotina</taxon>
        <taxon>Mortierellomycetes</taxon>
        <taxon>Mortierellales</taxon>
        <taxon>Mortierellaceae</taxon>
        <taxon>Mortierella</taxon>
    </lineage>
</organism>
<evidence type="ECO:0000256" key="1">
    <source>
        <dbReference type="ARBA" id="ARBA00022737"/>
    </source>
</evidence>
<feature type="region of interest" description="Disordered" evidence="5">
    <location>
        <begin position="502"/>
        <end position="534"/>
    </location>
</feature>
<feature type="repeat" description="Pumilio" evidence="2">
    <location>
        <begin position="732"/>
        <end position="767"/>
    </location>
</feature>
<feature type="compositionally biased region" description="Low complexity" evidence="5">
    <location>
        <begin position="141"/>
        <end position="155"/>
    </location>
</feature>
<feature type="repeat" description="Pumilio" evidence="2">
    <location>
        <begin position="660"/>
        <end position="695"/>
    </location>
</feature>
<dbReference type="SMART" id="SM00025">
    <property type="entry name" value="Pumilio"/>
    <property type="match status" value="8"/>
</dbReference>
<feature type="domain" description="C3H1-type" evidence="6">
    <location>
        <begin position="397"/>
        <end position="424"/>
    </location>
</feature>
<dbReference type="Pfam" id="PF00806">
    <property type="entry name" value="PUF"/>
    <property type="match status" value="8"/>
</dbReference>
<evidence type="ECO:0000256" key="2">
    <source>
        <dbReference type="PROSITE-ProRule" id="PRU00317"/>
    </source>
</evidence>
<dbReference type="FunFam" id="1.25.10.10:FF:000237">
    <property type="entry name" value="Pumilio homolog 9"/>
    <property type="match status" value="1"/>
</dbReference>
<feature type="compositionally biased region" description="Low complexity" evidence="5">
    <location>
        <begin position="504"/>
        <end position="521"/>
    </location>
</feature>
<feature type="compositionally biased region" description="Polar residues" evidence="5">
    <location>
        <begin position="522"/>
        <end position="534"/>
    </location>
</feature>
<dbReference type="PROSITE" id="PS50303">
    <property type="entry name" value="PUM_HD"/>
    <property type="match status" value="1"/>
</dbReference>
<dbReference type="AlphaFoldDB" id="A0A9P8A4Z4"/>
<evidence type="ECO:0000313" key="8">
    <source>
        <dbReference type="EMBL" id="KAG9322541.1"/>
    </source>
</evidence>
<reference evidence="8" key="1">
    <citation type="submission" date="2021-07" db="EMBL/GenBank/DDBJ databases">
        <title>Draft genome of Mortierella alpina, strain LL118, isolated from an aspen leaf litter sample.</title>
        <authorList>
            <person name="Yang S."/>
            <person name="Vinatzer B.A."/>
        </authorList>
    </citation>
    <scope>NUCLEOTIDE SEQUENCE</scope>
    <source>
        <strain evidence="8">LL118</strain>
    </source>
</reference>
<dbReference type="PANTHER" id="PTHR12537">
    <property type="entry name" value="RNA BINDING PROTEIN PUMILIO-RELATED"/>
    <property type="match status" value="1"/>
</dbReference>
<dbReference type="SUPFAM" id="SSF48371">
    <property type="entry name" value="ARM repeat"/>
    <property type="match status" value="1"/>
</dbReference>
<feature type="compositionally biased region" description="Basic and acidic residues" evidence="5">
    <location>
        <begin position="183"/>
        <end position="198"/>
    </location>
</feature>
<sequence>MPPEPSGPSRNHQAYLRNLRDSDKAIEPPSSTMATKSQFMASEGTLSNSNDEILHQRHFGTGVGAVGSTQAEPRDSIDGSSRTSPVETSEDREVAAQLEQKRLEHERQRNLKRELFEQQMQQLEIQQLQEEQAMLASKNKASGSATGNSSATSTAELTQGLASIRSLPVSRRNSNDGSDLWGEMEKMSLGEKTKRPVDLPKLSRSGAVKEESISPSESAFSDNTHLSQFTERFIFDDDNTTTTASSRLPSIPRSIWKDQQGLGTGSAAIGGSYLQRYLQMGTDDNDAFPTMRSSSSSALDLAQGPHTPGLRHPGSQDLGRTSEWPQFNQNLPSSGERLPSVSQHGNGIIGFGSVSSPKDSLSSGLPKLTSSFSSTDVPTRFNKTPSLTPFDNLAESNRPGEVCLQFQQGHCPRGDLCPFVHTHVMPSTSRPSVTLPMSPGLTMSVGGLSSTVGPASFYSRMSSVSGQGTTTGLASSAGFPFTPVQNGSGYELPSTGSNNVLRMQQQQQQQQQSQQQQQQQQANAANTSKGNQKRQVVDVEANRFAGAMLEGFVGQIYSLCKDQHGCRYLQKKLEEQNETYLAIIFGEVFSHFVELMTDPFGNYLCQKLLEFCGDEQRTAIVETVAPELVNISLNMHGTRAVQKMIEFLSTPQQIAIVVVALNPSVVTLIKDLNGNHVIQKCLNRLASEDNQFIYNAISAHCIEVATHRHGCCVLQRCIDHASVSQKLQLVREITYNALALVQDPFGNYVVQYVLDLADNRFTDSLIRRFIGNVCALSVQKFSSNVMEKCIRVAEPETRKFLIEEMINKTRLDKLLRDSYANYVVQTSLDFADPIQRAQLVECIRPLLPAIRNTPYGKRIQSKLHRDQMSSVNQQLGHLNMNALNMNGMNGMNMNGMNMNGMAGMGNMGNLANMGNPNGMAGMANMNGMNGMPNSMAMSMAGLGVNGMNMNGMSHMNGMHMPNMANMNNMGGMPGNLSNGNVNGNMSGIANVSNNMNGMPNNMNGMPNNMNGNMMGFGYPAMNQFGNVGMIGMNDYNPYAYM</sequence>
<feature type="domain" description="PUM-HD" evidence="7">
    <location>
        <begin position="517"/>
        <end position="867"/>
    </location>
</feature>
<feature type="repeat" description="Pumilio" evidence="2">
    <location>
        <begin position="768"/>
        <end position="803"/>
    </location>
</feature>
<gene>
    <name evidence="8" type="ORF">KVV02_003053</name>
</gene>
<dbReference type="EMBL" id="JAIFTL010000141">
    <property type="protein sequence ID" value="KAG9322541.1"/>
    <property type="molecule type" value="Genomic_DNA"/>
</dbReference>
<feature type="repeat" description="Pumilio" evidence="2">
    <location>
        <begin position="623"/>
        <end position="658"/>
    </location>
</feature>
<comment type="caution">
    <text evidence="8">The sequence shown here is derived from an EMBL/GenBank/DDBJ whole genome shotgun (WGS) entry which is preliminary data.</text>
</comment>
<feature type="compositionally biased region" description="Polar residues" evidence="5">
    <location>
        <begin position="78"/>
        <end position="87"/>
    </location>
</feature>
<dbReference type="SMART" id="SM00356">
    <property type="entry name" value="ZnF_C3H1"/>
    <property type="match status" value="1"/>
</dbReference>
<name>A0A9P8A4Z4_MORAP</name>
<dbReference type="Proteomes" id="UP000717515">
    <property type="component" value="Unassembled WGS sequence"/>
</dbReference>
<keyword evidence="3" id="KW-0479">Metal-binding</keyword>
<dbReference type="InterPro" id="IPR033712">
    <property type="entry name" value="Pumilio_RNA-bd"/>
</dbReference>
<feature type="coiled-coil region" evidence="4">
    <location>
        <begin position="95"/>
        <end position="133"/>
    </location>
</feature>
<dbReference type="GO" id="GO:0008270">
    <property type="term" value="F:zinc ion binding"/>
    <property type="evidence" value="ECO:0007669"/>
    <property type="project" value="UniProtKB-KW"/>
</dbReference>